<dbReference type="EMBL" id="BX571660">
    <property type="protein sequence ID" value="CAE10254.1"/>
    <property type="molecule type" value="Genomic_DNA"/>
</dbReference>
<dbReference type="InterPro" id="IPR036388">
    <property type="entry name" value="WH-like_DNA-bd_sf"/>
</dbReference>
<protein>
    <submittedName>
        <fullName evidence="5">PREDICTED TRANSCRIPTIONAL REGULATOR</fullName>
    </submittedName>
</protein>
<dbReference type="AlphaFoldDB" id="Q7M965"/>
<organism evidence="6">
    <name type="scientific">Wolinella succinogenes (strain ATCC 29543 / DSM 1740 / CCUG 13145 / JCM 31913 / LMG 7466 / NCTC 11488 / FDC 602W)</name>
    <name type="common">Vibrio succinogenes</name>
    <dbReference type="NCBI Taxonomy" id="273121"/>
    <lineage>
        <taxon>Bacteria</taxon>
        <taxon>Pseudomonadati</taxon>
        <taxon>Campylobacterota</taxon>
        <taxon>Epsilonproteobacteria</taxon>
        <taxon>Campylobacterales</taxon>
        <taxon>Helicobacteraceae</taxon>
        <taxon>Wolinella</taxon>
    </lineage>
</organism>
<evidence type="ECO:0000313" key="6">
    <source>
        <dbReference type="Proteomes" id="UP000000422"/>
    </source>
</evidence>
<evidence type="ECO:0000256" key="3">
    <source>
        <dbReference type="ARBA" id="ARBA00023163"/>
    </source>
</evidence>
<dbReference type="eggNOG" id="COG1733">
    <property type="taxonomic scope" value="Bacteria"/>
</dbReference>
<dbReference type="PANTHER" id="PTHR33204">
    <property type="entry name" value="TRANSCRIPTIONAL REGULATOR, MARR FAMILY"/>
    <property type="match status" value="1"/>
</dbReference>
<sequence length="112" mass="13130">MYKIENEAFVCPMEVTLHILNDKWKMFIVYALLDGPRRFKDICEKFPKITQKTISQKLKELEAAHMVNRVVYPQVPPKVEYSLSETGKRIEPMVKAMFDFGVFYAETYGCVE</sequence>
<gene>
    <name evidence="5" type="primary">CAC2934</name>
    <name evidence="5" type="ordered locus">WS1167</name>
</gene>
<reference evidence="5 6" key="1">
    <citation type="journal article" date="2003" name="Proc. Natl. Acad. Sci. U.S.A.">
        <title>Complete genome sequence and analysis of Wolinella succinogenes.</title>
        <authorList>
            <person name="Baar C."/>
            <person name="Eppinger M."/>
            <person name="Raddatz G."/>
            <person name="Simon JM."/>
            <person name="Lanz C."/>
            <person name="Klimmek O."/>
            <person name="Nandakumar R."/>
            <person name="Gross R."/>
            <person name="Rosinus A."/>
            <person name="Keller H."/>
            <person name="Jagtap P."/>
            <person name="Linke B."/>
            <person name="Meyer F."/>
            <person name="Lederer H."/>
            <person name="Schuster S.C."/>
        </authorList>
    </citation>
    <scope>NUCLEOTIDE SEQUENCE [LARGE SCALE GENOMIC DNA]</scope>
    <source>
        <strain evidence="6">ATCC 29543 / DSM 1740 / CCUG 13145 / JCM 31913 / LMG 7466 / NCTC 11488 / FDC 602W</strain>
    </source>
</reference>
<evidence type="ECO:0000259" key="4">
    <source>
        <dbReference type="PROSITE" id="PS51118"/>
    </source>
</evidence>
<dbReference type="STRING" id="273121.WS1167"/>
<dbReference type="PROSITE" id="PS51118">
    <property type="entry name" value="HTH_HXLR"/>
    <property type="match status" value="1"/>
</dbReference>
<keyword evidence="1" id="KW-0805">Transcription regulation</keyword>
<dbReference type="InterPro" id="IPR001845">
    <property type="entry name" value="HTH_ArsR_DNA-bd_dom"/>
</dbReference>
<keyword evidence="6" id="KW-1185">Reference proteome</keyword>
<dbReference type="RefSeq" id="WP_011139042.1">
    <property type="nucleotide sequence ID" value="NC_005090.1"/>
</dbReference>
<evidence type="ECO:0000256" key="1">
    <source>
        <dbReference type="ARBA" id="ARBA00023015"/>
    </source>
</evidence>
<dbReference type="GO" id="GO:0003700">
    <property type="term" value="F:DNA-binding transcription factor activity"/>
    <property type="evidence" value="ECO:0007669"/>
    <property type="project" value="InterPro"/>
</dbReference>
<dbReference type="SMART" id="SM00418">
    <property type="entry name" value="HTH_ARSR"/>
    <property type="match status" value="1"/>
</dbReference>
<feature type="domain" description="HTH hxlR-type" evidence="4">
    <location>
        <begin position="11"/>
        <end position="109"/>
    </location>
</feature>
<dbReference type="InterPro" id="IPR002577">
    <property type="entry name" value="HTH_HxlR"/>
</dbReference>
<keyword evidence="2" id="KW-0238">DNA-binding</keyword>
<accession>Q7M965</accession>
<evidence type="ECO:0000313" key="5">
    <source>
        <dbReference type="EMBL" id="CAE10254.1"/>
    </source>
</evidence>
<evidence type="ECO:0000256" key="2">
    <source>
        <dbReference type="ARBA" id="ARBA00023125"/>
    </source>
</evidence>
<dbReference type="InterPro" id="IPR036390">
    <property type="entry name" value="WH_DNA-bd_sf"/>
</dbReference>
<dbReference type="KEGG" id="wsu:WS1167"/>
<dbReference type="SUPFAM" id="SSF46785">
    <property type="entry name" value="Winged helix' DNA-binding domain"/>
    <property type="match status" value="1"/>
</dbReference>
<keyword evidence="3" id="KW-0804">Transcription</keyword>
<dbReference type="GO" id="GO:0003677">
    <property type="term" value="F:DNA binding"/>
    <property type="evidence" value="ECO:0007669"/>
    <property type="project" value="UniProtKB-KW"/>
</dbReference>
<dbReference type="HOGENOM" id="CLU_111585_5_2_7"/>
<dbReference type="Proteomes" id="UP000000422">
    <property type="component" value="Chromosome"/>
</dbReference>
<dbReference type="PANTHER" id="PTHR33204:SF29">
    <property type="entry name" value="TRANSCRIPTIONAL REGULATOR"/>
    <property type="match status" value="1"/>
</dbReference>
<dbReference type="Gene3D" id="1.10.10.10">
    <property type="entry name" value="Winged helix-like DNA-binding domain superfamily/Winged helix DNA-binding domain"/>
    <property type="match status" value="1"/>
</dbReference>
<proteinExistence type="predicted"/>
<name>Q7M965_WOLSU</name>
<dbReference type="Pfam" id="PF01638">
    <property type="entry name" value="HxlR"/>
    <property type="match status" value="1"/>
</dbReference>